<protein>
    <submittedName>
        <fullName evidence="2">Uncharacterized protein</fullName>
    </submittedName>
</protein>
<keyword evidence="1" id="KW-0732">Signal</keyword>
<organism evidence="2 3">
    <name type="scientific">Mycena maculata</name>
    <dbReference type="NCBI Taxonomy" id="230809"/>
    <lineage>
        <taxon>Eukaryota</taxon>
        <taxon>Fungi</taxon>
        <taxon>Dikarya</taxon>
        <taxon>Basidiomycota</taxon>
        <taxon>Agaricomycotina</taxon>
        <taxon>Agaricomycetes</taxon>
        <taxon>Agaricomycetidae</taxon>
        <taxon>Agaricales</taxon>
        <taxon>Marasmiineae</taxon>
        <taxon>Mycenaceae</taxon>
        <taxon>Mycena</taxon>
    </lineage>
</organism>
<keyword evidence="3" id="KW-1185">Reference proteome</keyword>
<dbReference type="EMBL" id="JARJLG010000216">
    <property type="protein sequence ID" value="KAJ7726837.1"/>
    <property type="molecule type" value="Genomic_DNA"/>
</dbReference>
<proteinExistence type="predicted"/>
<accession>A0AAD7MQ14</accession>
<evidence type="ECO:0000313" key="3">
    <source>
        <dbReference type="Proteomes" id="UP001215280"/>
    </source>
</evidence>
<dbReference type="AlphaFoldDB" id="A0AAD7MQ14"/>
<evidence type="ECO:0000313" key="2">
    <source>
        <dbReference type="EMBL" id="KAJ7726837.1"/>
    </source>
</evidence>
<reference evidence="2" key="1">
    <citation type="submission" date="2023-03" db="EMBL/GenBank/DDBJ databases">
        <title>Massive genome expansion in bonnet fungi (Mycena s.s.) driven by repeated elements and novel gene families across ecological guilds.</title>
        <authorList>
            <consortium name="Lawrence Berkeley National Laboratory"/>
            <person name="Harder C.B."/>
            <person name="Miyauchi S."/>
            <person name="Viragh M."/>
            <person name="Kuo A."/>
            <person name="Thoen E."/>
            <person name="Andreopoulos B."/>
            <person name="Lu D."/>
            <person name="Skrede I."/>
            <person name="Drula E."/>
            <person name="Henrissat B."/>
            <person name="Morin E."/>
            <person name="Kohler A."/>
            <person name="Barry K."/>
            <person name="LaButti K."/>
            <person name="Morin E."/>
            <person name="Salamov A."/>
            <person name="Lipzen A."/>
            <person name="Mereny Z."/>
            <person name="Hegedus B."/>
            <person name="Baldrian P."/>
            <person name="Stursova M."/>
            <person name="Weitz H."/>
            <person name="Taylor A."/>
            <person name="Grigoriev I.V."/>
            <person name="Nagy L.G."/>
            <person name="Martin F."/>
            <person name="Kauserud H."/>
        </authorList>
    </citation>
    <scope>NUCLEOTIDE SEQUENCE</scope>
    <source>
        <strain evidence="2">CBHHK188m</strain>
    </source>
</reference>
<feature type="chain" id="PRO_5042031390" evidence="1">
    <location>
        <begin position="21"/>
        <end position="83"/>
    </location>
</feature>
<sequence length="83" mass="8486">MHAFRVISLILASAVALAAANPLLTERQTCGCESPTGCPGRCSGNSLCVDYCGFNTTVTCAACGDTSLGCIIDTDGTCFTVDE</sequence>
<name>A0AAD7MQ14_9AGAR</name>
<evidence type="ECO:0000256" key="1">
    <source>
        <dbReference type="SAM" id="SignalP"/>
    </source>
</evidence>
<feature type="signal peptide" evidence="1">
    <location>
        <begin position="1"/>
        <end position="20"/>
    </location>
</feature>
<dbReference type="Proteomes" id="UP001215280">
    <property type="component" value="Unassembled WGS sequence"/>
</dbReference>
<comment type="caution">
    <text evidence="2">The sequence shown here is derived from an EMBL/GenBank/DDBJ whole genome shotgun (WGS) entry which is preliminary data.</text>
</comment>
<gene>
    <name evidence="2" type="ORF">DFH07DRAFT_1066623</name>
</gene>